<gene>
    <name evidence="3" type="ORF">MIZ03_0779</name>
</gene>
<keyword evidence="4" id="KW-1185">Reference proteome</keyword>
<evidence type="ECO:0000313" key="4">
    <source>
        <dbReference type="Proteomes" id="UP000824366"/>
    </source>
</evidence>
<dbReference type="RefSeq" id="WP_223908415.1">
    <property type="nucleotide sequence ID" value="NZ_AP024238.1"/>
</dbReference>
<evidence type="ECO:0000256" key="1">
    <source>
        <dbReference type="SAM" id="Phobius"/>
    </source>
</evidence>
<dbReference type="Pfam" id="PF11181">
    <property type="entry name" value="YflT"/>
    <property type="match status" value="1"/>
</dbReference>
<evidence type="ECO:0000313" key="3">
    <source>
        <dbReference type="EMBL" id="BCO25900.1"/>
    </source>
</evidence>
<organism evidence="3 4">
    <name type="scientific">Rhodoferax lithotrophicus</name>
    <dbReference type="NCBI Taxonomy" id="2798804"/>
    <lineage>
        <taxon>Bacteria</taxon>
        <taxon>Pseudomonadati</taxon>
        <taxon>Pseudomonadota</taxon>
        <taxon>Betaproteobacteria</taxon>
        <taxon>Burkholderiales</taxon>
        <taxon>Comamonadaceae</taxon>
        <taxon>Rhodoferax</taxon>
    </lineage>
</organism>
<dbReference type="PANTHER" id="PTHR36109">
    <property type="entry name" value="MEMBRANE PROTEIN-RELATED"/>
    <property type="match status" value="1"/>
</dbReference>
<feature type="transmembrane region" description="Helical" evidence="1">
    <location>
        <begin position="94"/>
        <end position="118"/>
    </location>
</feature>
<accession>A0ABN6D1S9</accession>
<protein>
    <recommendedName>
        <fullName evidence="2">General stress protein 17M-like domain-containing protein</fullName>
    </recommendedName>
</protein>
<dbReference type="InterPro" id="IPR025889">
    <property type="entry name" value="GSP17M-like_dom"/>
</dbReference>
<sequence length="167" mass="17779">MKNTNIPCYVFNTHQEAEEAIQMLSRSGFDVKTLSLVGKGYHSEEQPVGFYTAGDRIRSWGSTGAFWGGIWGLLLAPAVFFLPGLGLVAMAGPFVAALLGALEGAVVVGGVSALGAALTQIGVSKDQVIKYETAIKMDKYVLMVHGNAEEAETARTVLQNSQAWKEA</sequence>
<reference evidence="3 4" key="1">
    <citation type="journal article" date="2021" name="Microbiol. Spectr.">
        <title>A Single Bacterium Capable of Oxidation and Reduction of Iron at Circumneutral pH.</title>
        <authorList>
            <person name="Kato S."/>
            <person name="Ohkuma M."/>
        </authorList>
    </citation>
    <scope>NUCLEOTIDE SEQUENCE [LARGE SCALE GENOMIC DNA]</scope>
    <source>
        <strain evidence="3 4">MIZ03</strain>
    </source>
</reference>
<feature type="domain" description="General stress protein 17M-like" evidence="2">
    <location>
        <begin position="10"/>
        <end position="74"/>
    </location>
</feature>
<dbReference type="Proteomes" id="UP000824366">
    <property type="component" value="Chromosome"/>
</dbReference>
<keyword evidence="1" id="KW-0472">Membrane</keyword>
<proteinExistence type="predicted"/>
<dbReference type="InterPro" id="IPR052948">
    <property type="entry name" value="Low_temp-induced_all0457"/>
</dbReference>
<name>A0ABN6D1S9_9BURK</name>
<keyword evidence="1" id="KW-0812">Transmembrane</keyword>
<feature type="transmembrane region" description="Helical" evidence="1">
    <location>
        <begin position="65"/>
        <end position="88"/>
    </location>
</feature>
<evidence type="ECO:0000259" key="2">
    <source>
        <dbReference type="Pfam" id="PF11181"/>
    </source>
</evidence>
<dbReference type="EMBL" id="AP024238">
    <property type="protein sequence ID" value="BCO25900.1"/>
    <property type="molecule type" value="Genomic_DNA"/>
</dbReference>
<keyword evidence="1" id="KW-1133">Transmembrane helix</keyword>
<dbReference type="PANTHER" id="PTHR36109:SF2">
    <property type="entry name" value="MEMBRANE PROTEIN"/>
    <property type="match status" value="1"/>
</dbReference>